<dbReference type="AlphaFoldDB" id="A0A9N8YZC8"/>
<comment type="caution">
    <text evidence="1">The sequence shown here is derived from an EMBL/GenBank/DDBJ whole genome shotgun (WGS) entry which is preliminary data.</text>
</comment>
<sequence>MDENDKELVQHFSLNHSFRYQNRDFVPSKEIFDGGDLKLEKYTEQPLVYEPITESSQDTQYLPWDTFAKKFAVKNHNDFTALGRTDIKLLIPVLKVTYVGNPVESIKSSTNDFEFFLEKVLIGGSLIIRNFTKYSSDPLIIDQLKSYIKWGINEACFGPRDFFGSVDIYSKMLIDLQSSEGVTIRHVKDMVNYLKKLYEYETLSIIAYEKVVCHMTNEVFDNRLIPGVTESHKEMTITEWLNDNIHLNLPYWINEYRLDHGLVTTSEGFVPGIKAAIEFISIPLIQHCDQVEVKVTGPIAQKDLLYNNRKIDLEKIPFLEMSFGETFEYIKCQILRSTIGIRIFEKTRKISQPSKKLLDDVKNALDSINPYKALTIIFSEYGHVFCPEITFGGNLTISTYFPYYWEKHSDSEKNFDEWRGSIDQIDNIKEALKNWETLLIRYKLNVPKLANNVSRENIDIWLRDIPKNSHSWSLVDRTKLIPLYDLFDQNTQNEIQDLNNEKQKKVLMSGVTKLFKGDIRYYRVEFGHNLKSNDYDVIGSAITNNLRRDDLIVKFKSKNVSGFLIFIEKLNSENDRDFKVIWQLIGNPKSVECFSKNTRKFRVLNGTISNVKIQKRIKSLEIECGTINGQLSSDFLVATSVQYPPTNNEPLLQIIEIFLEEEQDNYVLCDINWYAMDLNQQKTISSDIGKENLSLDLIGYRNLLPEYGSNIIVNEFKRIFRGRHVGLEIKVSNKHSILQLCQPELFTGSNIDEQICCNVNPSEEDQAKISGMLATKGILSFKVKDGERYHYLVITWVVKTGMTRGRNSLTVSIQNEKPERNNSQKLHDKLHTKENRKYPGDTINPINDYYRVYGGITDGRNAKLEIILHDLKDSLFFSL</sequence>
<dbReference type="EMBL" id="CAJVPV010000612">
    <property type="protein sequence ID" value="CAG8465728.1"/>
    <property type="molecule type" value="Genomic_DNA"/>
</dbReference>
<gene>
    <name evidence="1" type="ORF">AMORRO_LOCUS1619</name>
</gene>
<dbReference type="Proteomes" id="UP000789342">
    <property type="component" value="Unassembled WGS sequence"/>
</dbReference>
<reference evidence="1" key="1">
    <citation type="submission" date="2021-06" db="EMBL/GenBank/DDBJ databases">
        <authorList>
            <person name="Kallberg Y."/>
            <person name="Tangrot J."/>
            <person name="Rosling A."/>
        </authorList>
    </citation>
    <scope>NUCLEOTIDE SEQUENCE</scope>
    <source>
        <strain evidence="1">CL551</strain>
    </source>
</reference>
<accession>A0A9N8YZC8</accession>
<proteinExistence type="predicted"/>
<dbReference type="OrthoDB" id="2428127at2759"/>
<name>A0A9N8YZC8_9GLOM</name>
<evidence type="ECO:0000313" key="2">
    <source>
        <dbReference type="Proteomes" id="UP000789342"/>
    </source>
</evidence>
<evidence type="ECO:0000313" key="1">
    <source>
        <dbReference type="EMBL" id="CAG8465728.1"/>
    </source>
</evidence>
<keyword evidence="2" id="KW-1185">Reference proteome</keyword>
<organism evidence="1 2">
    <name type="scientific">Acaulospora morrowiae</name>
    <dbReference type="NCBI Taxonomy" id="94023"/>
    <lineage>
        <taxon>Eukaryota</taxon>
        <taxon>Fungi</taxon>
        <taxon>Fungi incertae sedis</taxon>
        <taxon>Mucoromycota</taxon>
        <taxon>Glomeromycotina</taxon>
        <taxon>Glomeromycetes</taxon>
        <taxon>Diversisporales</taxon>
        <taxon>Acaulosporaceae</taxon>
        <taxon>Acaulospora</taxon>
    </lineage>
</organism>
<protein>
    <submittedName>
        <fullName evidence="1">3783_t:CDS:1</fullName>
    </submittedName>
</protein>